<accession>A0AAJ0HMD8</accession>
<gene>
    <name evidence="1" type="ORF">B0T25DRAFT_151566</name>
</gene>
<protein>
    <submittedName>
        <fullName evidence="1">Uncharacterized protein</fullName>
    </submittedName>
</protein>
<dbReference type="AlphaFoldDB" id="A0AAJ0HMD8"/>
<organism evidence="1 2">
    <name type="scientific">Lasiosphaeria hispida</name>
    <dbReference type="NCBI Taxonomy" id="260671"/>
    <lineage>
        <taxon>Eukaryota</taxon>
        <taxon>Fungi</taxon>
        <taxon>Dikarya</taxon>
        <taxon>Ascomycota</taxon>
        <taxon>Pezizomycotina</taxon>
        <taxon>Sordariomycetes</taxon>
        <taxon>Sordariomycetidae</taxon>
        <taxon>Sordariales</taxon>
        <taxon>Lasiosphaeriaceae</taxon>
        <taxon>Lasiosphaeria</taxon>
    </lineage>
</organism>
<dbReference type="EMBL" id="JAUIQD010000003">
    <property type="protein sequence ID" value="KAK3357248.1"/>
    <property type="molecule type" value="Genomic_DNA"/>
</dbReference>
<comment type="caution">
    <text evidence="1">The sequence shown here is derived from an EMBL/GenBank/DDBJ whole genome shotgun (WGS) entry which is preliminary data.</text>
</comment>
<proteinExistence type="predicted"/>
<evidence type="ECO:0000313" key="1">
    <source>
        <dbReference type="EMBL" id="KAK3357248.1"/>
    </source>
</evidence>
<sequence>MDYEAAYQRMLSNPAGDDTMLDHMFPNREECKAFLDWLDEKTTTAIQALSQPKFTREELVARIDSSNLLAQSFANTVLPALETPIRPWIPVGHDNHFLYRLYPKAYDLRPDSDRWDYKVELPEHVLAFQNAEEKEEFAFLQLGKLEYTKDGLTHWYATVLPSPRW</sequence>
<keyword evidence="2" id="KW-1185">Reference proteome</keyword>
<reference evidence="1" key="1">
    <citation type="journal article" date="2023" name="Mol. Phylogenet. Evol.">
        <title>Genome-scale phylogeny and comparative genomics of the fungal order Sordariales.</title>
        <authorList>
            <person name="Hensen N."/>
            <person name="Bonometti L."/>
            <person name="Westerberg I."/>
            <person name="Brannstrom I.O."/>
            <person name="Guillou S."/>
            <person name="Cros-Aarteil S."/>
            <person name="Calhoun S."/>
            <person name="Haridas S."/>
            <person name="Kuo A."/>
            <person name="Mondo S."/>
            <person name="Pangilinan J."/>
            <person name="Riley R."/>
            <person name="LaButti K."/>
            <person name="Andreopoulos B."/>
            <person name="Lipzen A."/>
            <person name="Chen C."/>
            <person name="Yan M."/>
            <person name="Daum C."/>
            <person name="Ng V."/>
            <person name="Clum A."/>
            <person name="Steindorff A."/>
            <person name="Ohm R.A."/>
            <person name="Martin F."/>
            <person name="Silar P."/>
            <person name="Natvig D.O."/>
            <person name="Lalanne C."/>
            <person name="Gautier V."/>
            <person name="Ament-Velasquez S.L."/>
            <person name="Kruys A."/>
            <person name="Hutchinson M.I."/>
            <person name="Powell A.J."/>
            <person name="Barry K."/>
            <person name="Miller A.N."/>
            <person name="Grigoriev I.V."/>
            <person name="Debuchy R."/>
            <person name="Gladieux P."/>
            <person name="Hiltunen Thoren M."/>
            <person name="Johannesson H."/>
        </authorList>
    </citation>
    <scope>NUCLEOTIDE SEQUENCE</scope>
    <source>
        <strain evidence="1">CBS 955.72</strain>
    </source>
</reference>
<name>A0AAJ0HMD8_9PEZI</name>
<reference evidence="1" key="2">
    <citation type="submission" date="2023-06" db="EMBL/GenBank/DDBJ databases">
        <authorList>
            <consortium name="Lawrence Berkeley National Laboratory"/>
            <person name="Haridas S."/>
            <person name="Hensen N."/>
            <person name="Bonometti L."/>
            <person name="Westerberg I."/>
            <person name="Brannstrom I.O."/>
            <person name="Guillou S."/>
            <person name="Cros-Aarteil S."/>
            <person name="Calhoun S."/>
            <person name="Kuo A."/>
            <person name="Mondo S."/>
            <person name="Pangilinan J."/>
            <person name="Riley R."/>
            <person name="Labutti K."/>
            <person name="Andreopoulos B."/>
            <person name="Lipzen A."/>
            <person name="Chen C."/>
            <person name="Yanf M."/>
            <person name="Daum C."/>
            <person name="Ng V."/>
            <person name="Clum A."/>
            <person name="Steindorff A."/>
            <person name="Ohm R."/>
            <person name="Martin F."/>
            <person name="Silar P."/>
            <person name="Natvig D."/>
            <person name="Lalanne C."/>
            <person name="Gautier V."/>
            <person name="Ament-Velasquez S.L."/>
            <person name="Kruys A."/>
            <person name="Hutchinson M.I."/>
            <person name="Powell A.J."/>
            <person name="Barry K."/>
            <person name="Miller A.N."/>
            <person name="Grigoriev I.V."/>
            <person name="Debuchy R."/>
            <person name="Gladieux P."/>
            <person name="Thoren M.H."/>
            <person name="Johannesson H."/>
        </authorList>
    </citation>
    <scope>NUCLEOTIDE SEQUENCE</scope>
    <source>
        <strain evidence="1">CBS 955.72</strain>
    </source>
</reference>
<evidence type="ECO:0000313" key="2">
    <source>
        <dbReference type="Proteomes" id="UP001275084"/>
    </source>
</evidence>
<dbReference type="Proteomes" id="UP001275084">
    <property type="component" value="Unassembled WGS sequence"/>
</dbReference>